<accession>A0A134ACW9</accession>
<dbReference type="PATRIC" id="fig|755172.3.peg.1250"/>
<reference evidence="5" key="1">
    <citation type="submission" date="2016-01" db="EMBL/GenBank/DDBJ databases">
        <authorList>
            <person name="Mitreva M."/>
            <person name="Pepin K.H."/>
            <person name="Mihindukulasuriya K.A."/>
            <person name="Fulton R."/>
            <person name="Fronick C."/>
            <person name="O'Laughlin M."/>
            <person name="Miner T."/>
            <person name="Herter B."/>
            <person name="Rosa B.A."/>
            <person name="Cordes M."/>
            <person name="Tomlinson C."/>
            <person name="Wollam A."/>
            <person name="Palsikar V.B."/>
            <person name="Mardis E.R."/>
            <person name="Wilson R.K."/>
        </authorList>
    </citation>
    <scope>NUCLEOTIDE SEQUENCE [LARGE SCALE GENOMIC DNA]</scope>
    <source>
        <strain evidence="5">DNF00729</strain>
    </source>
</reference>
<evidence type="ECO:0000313" key="4">
    <source>
        <dbReference type="EMBL" id="KXB65561.1"/>
    </source>
</evidence>
<organism evidence="4 5">
    <name type="scientific">Aedoeadaptatus coxii</name>
    <dbReference type="NCBI Taxonomy" id="755172"/>
    <lineage>
        <taxon>Bacteria</taxon>
        <taxon>Bacillati</taxon>
        <taxon>Bacillota</taxon>
        <taxon>Tissierellia</taxon>
        <taxon>Tissierellales</taxon>
        <taxon>Peptoniphilaceae</taxon>
        <taxon>Aedoeadaptatus</taxon>
    </lineage>
</organism>
<name>A0A134ACW9_9FIRM</name>
<dbReference type="Proteomes" id="UP000070442">
    <property type="component" value="Unassembled WGS sequence"/>
</dbReference>
<evidence type="ECO:0000256" key="2">
    <source>
        <dbReference type="SAM" id="Phobius"/>
    </source>
</evidence>
<gene>
    <name evidence="4" type="ORF">HMPREF1863_01287</name>
</gene>
<sequence length="525" mass="54952">MKKMRSKVLLVTAGALCLANVGGFVQATQNSGGMPPAKITQGSHAPMSLLEFCDVSWPEAASPGKDIPIRFSIVNNGAAPTKNILIRAESQDLDALVPKSTSTVNAQYFAPKQKETYTFNFRLTSNAKTKNYPIKLTATYVDATNGEIRESTQIVTVISRGGNGSEVSDAGSSSHSSLGGGSGMGGFSGGDMGDLGPSLPVTGSGGAPSGQPATGANTPKIVIDSYTMDPETAKAGEPFTLYFKIFNTNRKKQVRNIRVALSADAAEPVSLPSGSSSGDGAAAAAAAAASSGGGDGGSAFIPVGSSNTFHIESIKPRHSAEKEITLTTAPDTAAKTYSITATFEYEDGNGNPYTSTEVIGIPVVQSSVLEPGDLKVDKEGFVGEEMPLSFEFFNTGKSVLANVMVKLRGNFDADTNTYFAGSVAPSSAETYDVNITPREKGEQKGEIVISYDDSTGKRQEFIKPFVVNVSDGVGNGDEEDENENKRPAWAIPLGLFSLAAIGGGVGFYVYKKRKQKESSDEDLMV</sequence>
<feature type="chain" id="PRO_5007461593" description="CARDB domain-containing protein" evidence="3">
    <location>
        <begin position="28"/>
        <end position="525"/>
    </location>
</feature>
<keyword evidence="5" id="KW-1185">Reference proteome</keyword>
<dbReference type="PANTHER" id="PTHR35902:SF6">
    <property type="entry name" value="CONSERVED WITHIN P. AEROPHILUM"/>
    <property type="match status" value="1"/>
</dbReference>
<dbReference type="STRING" id="755172.HMPREF1863_01287"/>
<protein>
    <recommendedName>
        <fullName evidence="6">CARDB domain-containing protein</fullName>
    </recommendedName>
</protein>
<evidence type="ECO:0008006" key="6">
    <source>
        <dbReference type="Google" id="ProtNLM"/>
    </source>
</evidence>
<dbReference type="OrthoDB" id="1704454at2"/>
<dbReference type="GO" id="GO:0003810">
    <property type="term" value="F:protein-glutamine gamma-glutamyltransferase activity"/>
    <property type="evidence" value="ECO:0007669"/>
    <property type="project" value="InterPro"/>
</dbReference>
<dbReference type="AlphaFoldDB" id="A0A134ACW9"/>
<feature type="transmembrane region" description="Helical" evidence="2">
    <location>
        <begin position="489"/>
        <end position="510"/>
    </location>
</feature>
<feature type="region of interest" description="Disordered" evidence="1">
    <location>
        <begin position="162"/>
        <end position="218"/>
    </location>
</feature>
<dbReference type="InterPro" id="IPR013783">
    <property type="entry name" value="Ig-like_fold"/>
</dbReference>
<dbReference type="PANTHER" id="PTHR35902">
    <property type="entry name" value="S-LAYER DOMAIN-LIKE PROTEIN-RELATED"/>
    <property type="match status" value="1"/>
</dbReference>
<evidence type="ECO:0000256" key="1">
    <source>
        <dbReference type="SAM" id="MobiDB-lite"/>
    </source>
</evidence>
<dbReference type="InterPro" id="IPR036238">
    <property type="entry name" value="Transglutaminase_C_sf"/>
</dbReference>
<keyword evidence="3" id="KW-0732">Signal</keyword>
<feature type="compositionally biased region" description="Gly residues" evidence="1">
    <location>
        <begin position="178"/>
        <end position="193"/>
    </location>
</feature>
<evidence type="ECO:0000313" key="5">
    <source>
        <dbReference type="Proteomes" id="UP000070442"/>
    </source>
</evidence>
<comment type="caution">
    <text evidence="4">The sequence shown here is derived from an EMBL/GenBank/DDBJ whole genome shotgun (WGS) entry which is preliminary data.</text>
</comment>
<keyword evidence="2" id="KW-1133">Transmembrane helix</keyword>
<dbReference type="EMBL" id="LSDG01000040">
    <property type="protein sequence ID" value="KXB65561.1"/>
    <property type="molecule type" value="Genomic_DNA"/>
</dbReference>
<feature type="signal peptide" evidence="3">
    <location>
        <begin position="1"/>
        <end position="27"/>
    </location>
</feature>
<proteinExistence type="predicted"/>
<keyword evidence="2" id="KW-0812">Transmembrane</keyword>
<dbReference type="RefSeq" id="WP_068368536.1">
    <property type="nucleotide sequence ID" value="NZ_CAUPGT010000010.1"/>
</dbReference>
<feature type="compositionally biased region" description="Low complexity" evidence="1">
    <location>
        <begin position="165"/>
        <end position="177"/>
    </location>
</feature>
<dbReference type="SUPFAM" id="SSF49309">
    <property type="entry name" value="Transglutaminase, two C-terminal domains"/>
    <property type="match status" value="1"/>
</dbReference>
<dbReference type="Gene3D" id="2.60.40.10">
    <property type="entry name" value="Immunoglobulins"/>
    <property type="match status" value="2"/>
</dbReference>
<keyword evidence="2" id="KW-0472">Membrane</keyword>
<evidence type="ECO:0000256" key="3">
    <source>
        <dbReference type="SAM" id="SignalP"/>
    </source>
</evidence>